<dbReference type="RefSeq" id="WP_042691972.1">
    <property type="nucleotide sequence ID" value="NZ_CABMAB010000003.1"/>
</dbReference>
<name>A0A166ACV0_METOA</name>
<proteinExistence type="predicted"/>
<dbReference type="OrthoDB" id="385031at2157"/>
<dbReference type="EMBL" id="LWMU01000081">
    <property type="protein sequence ID" value="KZX11869.1"/>
    <property type="molecule type" value="Genomic_DNA"/>
</dbReference>
<evidence type="ECO:0000313" key="2">
    <source>
        <dbReference type="Proteomes" id="UP000077428"/>
    </source>
</evidence>
<organism evidence="1 2">
    <name type="scientific">Methanobrevibacter oralis</name>
    <dbReference type="NCBI Taxonomy" id="66851"/>
    <lineage>
        <taxon>Archaea</taxon>
        <taxon>Methanobacteriati</taxon>
        <taxon>Methanobacteriota</taxon>
        <taxon>Methanomada group</taxon>
        <taxon>Methanobacteria</taxon>
        <taxon>Methanobacteriales</taxon>
        <taxon>Methanobacteriaceae</taxon>
        <taxon>Methanobrevibacter</taxon>
    </lineage>
</organism>
<protein>
    <recommendedName>
        <fullName evidence="3">Right handed beta helix domain-containing protein</fullName>
    </recommendedName>
</protein>
<evidence type="ECO:0000313" key="1">
    <source>
        <dbReference type="EMBL" id="KZX11869.1"/>
    </source>
</evidence>
<accession>A0A166ACV0</accession>
<dbReference type="PATRIC" id="fig|66851.6.peg.1527"/>
<gene>
    <name evidence="1" type="ORF">MBORA_14090</name>
</gene>
<dbReference type="AlphaFoldDB" id="A0A166ACV0"/>
<evidence type="ECO:0008006" key="3">
    <source>
        <dbReference type="Google" id="ProtNLM"/>
    </source>
</evidence>
<sequence length="570" mass="61687">MKYKRKILFGVLIIMLICCITTVSATNADNNQSLEESDVIEVDNVDDTLETVEIEDLEVERTGVNNGYNISAMYTVTNTTYGNFFKPDGSLDVGSQCGALRFSGSFIDIPFKNFVINRNIGLYFSNDAVFQNTGFKLTAQGLSISGAKFTGDNWAGNGAVIYINGENVKVKNLFINVTAPDGVDFHGIDVLNSSNVKLLNNTIIYNVPYANSNCYNYVIRVKDSQNAEVANNNITAYLPLKDVNFNVPGITFPNIATDLVASAAIQSSNGLNFTNNVMRINVSCRAGSYPTLDSVIIVDSNNSYIGHNDIVEIDKVTQHNQANYLYAVDVYKCYNIVIDANKIRLNSDGGGFIVNNGTGAAYGVQLTGPHTGVVISNNNITTVNNGPNLGIYSQNYYGNTSLTIVGNNIDVTGSAGTDSWSLVSGMELQDTYANVTGNTILVNNVAGYNPSFNAFGVSYAQWTFGNHTYDIYNNNILVKNGTYAVYLMSAVNTNVHYNALKTINSAGTVNCGDAAVYIGSGSSNSVSNNYCRDIINTISSSFIDLKIPFANIYKSGSYLGNFQKIGVIRS</sequence>
<dbReference type="Proteomes" id="UP000077428">
    <property type="component" value="Unassembled WGS sequence"/>
</dbReference>
<keyword evidence="2" id="KW-1185">Reference proteome</keyword>
<reference evidence="2" key="1">
    <citation type="journal article" date="2016" name="Genome Announc.">
        <title>Draft Genome Sequences of Methanobrevibacter curvatus DSM11111, Methanobrevibacter cuticularis DSM11139, Methanobrevibacter filiformis DSM11501, and Methanobrevibacter oralis DSM7256.</title>
        <authorList>
            <person name="Poehlein A."/>
            <person name="Seedorf H."/>
        </authorList>
    </citation>
    <scope>NUCLEOTIDE SEQUENCE [LARGE SCALE GENOMIC DNA]</scope>
    <source>
        <strain evidence="2">DSM 7256 / JCM 30027 / ZR</strain>
    </source>
</reference>
<comment type="caution">
    <text evidence="1">The sequence shown here is derived from an EMBL/GenBank/DDBJ whole genome shotgun (WGS) entry which is preliminary data.</text>
</comment>